<dbReference type="InterPro" id="IPR041628">
    <property type="entry name" value="ChlI/MoxR_AAA_lid"/>
</dbReference>
<comment type="caution">
    <text evidence="2">The sequence shown here is derived from an EMBL/GenBank/DDBJ whole genome shotgun (WGS) entry which is preliminary data.</text>
</comment>
<organism evidence="2 3">
    <name type="scientific">Nocardia aurea</name>
    <dbReference type="NCBI Taxonomy" id="2144174"/>
    <lineage>
        <taxon>Bacteria</taxon>
        <taxon>Bacillati</taxon>
        <taxon>Actinomycetota</taxon>
        <taxon>Actinomycetes</taxon>
        <taxon>Mycobacteriales</taxon>
        <taxon>Nocardiaceae</taxon>
        <taxon>Nocardia</taxon>
    </lineage>
</organism>
<dbReference type="InterPro" id="IPR027417">
    <property type="entry name" value="P-loop_NTPase"/>
</dbReference>
<name>A0ABV3FN12_9NOCA</name>
<dbReference type="Pfam" id="PF17863">
    <property type="entry name" value="AAA_lid_2"/>
    <property type="match status" value="1"/>
</dbReference>
<dbReference type="InterPro" id="IPR050764">
    <property type="entry name" value="CbbQ/NirQ/NorQ/GpvN"/>
</dbReference>
<keyword evidence="3" id="KW-1185">Reference proteome</keyword>
<dbReference type="Pfam" id="PF07726">
    <property type="entry name" value="AAA_3"/>
    <property type="match status" value="1"/>
</dbReference>
<evidence type="ECO:0000313" key="2">
    <source>
        <dbReference type="EMBL" id="MEV0706798.1"/>
    </source>
</evidence>
<evidence type="ECO:0000259" key="1">
    <source>
        <dbReference type="SMART" id="SM00382"/>
    </source>
</evidence>
<reference evidence="2 3" key="1">
    <citation type="submission" date="2024-06" db="EMBL/GenBank/DDBJ databases">
        <title>The Natural Products Discovery Center: Release of the First 8490 Sequenced Strains for Exploring Actinobacteria Biosynthetic Diversity.</title>
        <authorList>
            <person name="Kalkreuter E."/>
            <person name="Kautsar S.A."/>
            <person name="Yang D."/>
            <person name="Bader C.D."/>
            <person name="Teijaro C.N."/>
            <person name="Fluegel L."/>
            <person name="Davis C.M."/>
            <person name="Simpson J.R."/>
            <person name="Lauterbach L."/>
            <person name="Steele A.D."/>
            <person name="Gui C."/>
            <person name="Meng S."/>
            <person name="Li G."/>
            <person name="Viehrig K."/>
            <person name="Ye F."/>
            <person name="Su P."/>
            <person name="Kiefer A.F."/>
            <person name="Nichols A."/>
            <person name="Cepeda A.J."/>
            <person name="Yan W."/>
            <person name="Fan B."/>
            <person name="Jiang Y."/>
            <person name="Adhikari A."/>
            <person name="Zheng C.-J."/>
            <person name="Schuster L."/>
            <person name="Cowan T.M."/>
            <person name="Smanski M.J."/>
            <person name="Chevrette M.G."/>
            <person name="De Carvalho L.P.S."/>
            <person name="Shen B."/>
        </authorList>
    </citation>
    <scope>NUCLEOTIDE SEQUENCE [LARGE SCALE GENOMIC DNA]</scope>
    <source>
        <strain evidence="2 3">NPDC050403</strain>
    </source>
</reference>
<feature type="domain" description="AAA+ ATPase" evidence="1">
    <location>
        <begin position="46"/>
        <end position="187"/>
    </location>
</feature>
<evidence type="ECO:0000313" key="3">
    <source>
        <dbReference type="Proteomes" id="UP001551695"/>
    </source>
</evidence>
<proteinExistence type="predicted"/>
<dbReference type="PANTHER" id="PTHR42759:SF1">
    <property type="entry name" value="MAGNESIUM-CHELATASE SUBUNIT CHLD"/>
    <property type="match status" value="1"/>
</dbReference>
<dbReference type="InterPro" id="IPR003593">
    <property type="entry name" value="AAA+_ATPase"/>
</dbReference>
<protein>
    <submittedName>
        <fullName evidence="2">MoxR family ATPase</fullName>
    </submittedName>
</protein>
<dbReference type="SMART" id="SM00382">
    <property type="entry name" value="AAA"/>
    <property type="match status" value="1"/>
</dbReference>
<dbReference type="SUPFAM" id="SSF52540">
    <property type="entry name" value="P-loop containing nucleoside triphosphate hydrolases"/>
    <property type="match status" value="1"/>
</dbReference>
<dbReference type="Gene3D" id="1.10.8.80">
    <property type="entry name" value="Magnesium chelatase subunit I, C-Terminal domain"/>
    <property type="match status" value="1"/>
</dbReference>
<accession>A0ABV3FN12</accession>
<sequence length="327" mass="35058">MTQTDITRTPTAEEAGAAFGALRVEIGKAVVGNDSAVMYLVLALLCRGHVLLEGVPGVAKTLLVRALAAALDLEHARVQFTPDLMPGDVTGSQIYDPHSAEFTFRKGPVFTNLLLADEINRTPPKTQSALLESMEERQVSVDGQPRALPDPFVVIATQNPIEQEGTYPLPEAQLDRFLFKVDIRLPDRDDEFRILQRHAAGFDPRDLAAAGLRAVATPAHITAGRAAVAQVAISPEVLAYTVDICRATRSSPAVQHGASTRGATALMAASRALAWLNGRGFVTPDDVKFVATTVLRHRLHLKPEAELDGVTTEGVMSSLLLAVPVPV</sequence>
<dbReference type="PIRSF" id="PIRSF002849">
    <property type="entry name" value="AAA_ATPase_chaperone_MoxR_prd"/>
    <property type="match status" value="1"/>
</dbReference>
<dbReference type="RefSeq" id="WP_109522926.1">
    <property type="nucleotide sequence ID" value="NZ_JBEXKW010000053.1"/>
</dbReference>
<dbReference type="Proteomes" id="UP001551695">
    <property type="component" value="Unassembled WGS sequence"/>
</dbReference>
<gene>
    <name evidence="2" type="ORF">AB0I48_04475</name>
</gene>
<dbReference type="Gene3D" id="3.40.50.300">
    <property type="entry name" value="P-loop containing nucleotide triphosphate hydrolases"/>
    <property type="match status" value="1"/>
</dbReference>
<dbReference type="EMBL" id="JBFAKC010000002">
    <property type="protein sequence ID" value="MEV0706798.1"/>
    <property type="molecule type" value="Genomic_DNA"/>
</dbReference>
<dbReference type="PANTHER" id="PTHR42759">
    <property type="entry name" value="MOXR FAMILY PROTEIN"/>
    <property type="match status" value="1"/>
</dbReference>
<dbReference type="InterPro" id="IPR011703">
    <property type="entry name" value="ATPase_AAA-3"/>
</dbReference>